<sequence length="55" mass="6024">MKRLYIGTVGILLIAGCAGLEKKEIKLEEVGLDDCMGKSIILTIPTGLKKTDRNY</sequence>
<dbReference type="PROSITE" id="PS51257">
    <property type="entry name" value="PROKAR_LIPOPROTEIN"/>
    <property type="match status" value="1"/>
</dbReference>
<name>A0A1G7IR26_9FLAO</name>
<reference evidence="1 2" key="1">
    <citation type="submission" date="2016-10" db="EMBL/GenBank/DDBJ databases">
        <authorList>
            <person name="de Groot N.N."/>
        </authorList>
    </citation>
    <scope>NUCLEOTIDE SEQUENCE [LARGE SCALE GENOMIC DNA]</scope>
    <source>
        <strain evidence="1 2">DSM 23421</strain>
    </source>
</reference>
<dbReference type="Proteomes" id="UP000199109">
    <property type="component" value="Unassembled WGS sequence"/>
</dbReference>
<dbReference type="EMBL" id="FNAO01000014">
    <property type="protein sequence ID" value="SDF15202.1"/>
    <property type="molecule type" value="Genomic_DNA"/>
</dbReference>
<evidence type="ECO:0000313" key="1">
    <source>
        <dbReference type="EMBL" id="SDF15202.1"/>
    </source>
</evidence>
<gene>
    <name evidence="1" type="ORF">SAMN05421636_1141</name>
</gene>
<dbReference type="RefSeq" id="WP_175455379.1">
    <property type="nucleotide sequence ID" value="NZ_FNAO01000014.1"/>
</dbReference>
<organism evidence="1 2">
    <name type="scientific">Pricia antarctica</name>
    <dbReference type="NCBI Taxonomy" id="641691"/>
    <lineage>
        <taxon>Bacteria</taxon>
        <taxon>Pseudomonadati</taxon>
        <taxon>Bacteroidota</taxon>
        <taxon>Flavobacteriia</taxon>
        <taxon>Flavobacteriales</taxon>
        <taxon>Flavobacteriaceae</taxon>
        <taxon>Pricia</taxon>
    </lineage>
</organism>
<dbReference type="AlphaFoldDB" id="A0A1G7IR26"/>
<evidence type="ECO:0008006" key="3">
    <source>
        <dbReference type="Google" id="ProtNLM"/>
    </source>
</evidence>
<protein>
    <recommendedName>
        <fullName evidence="3">Lipoprotein</fullName>
    </recommendedName>
</protein>
<proteinExistence type="predicted"/>
<evidence type="ECO:0000313" key="2">
    <source>
        <dbReference type="Proteomes" id="UP000199109"/>
    </source>
</evidence>
<keyword evidence="2" id="KW-1185">Reference proteome</keyword>
<accession>A0A1G7IR26</accession>